<dbReference type="WBParaSite" id="Pan_g16918.t1">
    <property type="protein sequence ID" value="Pan_g16918.t1"/>
    <property type="gene ID" value="Pan_g16918"/>
</dbReference>
<feature type="region of interest" description="Disordered" evidence="1">
    <location>
        <begin position="40"/>
        <end position="73"/>
    </location>
</feature>
<evidence type="ECO:0000256" key="1">
    <source>
        <dbReference type="SAM" id="MobiDB-lite"/>
    </source>
</evidence>
<sequence length="73" mass="8235">MPNTQTVQVVPKKKKDPRVVSPIFDTKLMVLICRTRNEMIGPTSETNETNDDDPTIPSTLPVPRDGFHFGNRI</sequence>
<evidence type="ECO:0000313" key="3">
    <source>
        <dbReference type="WBParaSite" id="Pan_g16918.t1"/>
    </source>
</evidence>
<proteinExistence type="predicted"/>
<dbReference type="Proteomes" id="UP000492821">
    <property type="component" value="Unassembled WGS sequence"/>
</dbReference>
<organism evidence="2 3">
    <name type="scientific">Panagrellus redivivus</name>
    <name type="common">Microworm</name>
    <dbReference type="NCBI Taxonomy" id="6233"/>
    <lineage>
        <taxon>Eukaryota</taxon>
        <taxon>Metazoa</taxon>
        <taxon>Ecdysozoa</taxon>
        <taxon>Nematoda</taxon>
        <taxon>Chromadorea</taxon>
        <taxon>Rhabditida</taxon>
        <taxon>Tylenchina</taxon>
        <taxon>Panagrolaimomorpha</taxon>
        <taxon>Panagrolaimoidea</taxon>
        <taxon>Panagrolaimidae</taxon>
        <taxon>Panagrellus</taxon>
    </lineage>
</organism>
<evidence type="ECO:0000313" key="2">
    <source>
        <dbReference type="Proteomes" id="UP000492821"/>
    </source>
</evidence>
<reference evidence="2" key="1">
    <citation type="journal article" date="2013" name="Genetics">
        <title>The draft genome and transcriptome of Panagrellus redivivus are shaped by the harsh demands of a free-living lifestyle.</title>
        <authorList>
            <person name="Srinivasan J."/>
            <person name="Dillman A.R."/>
            <person name="Macchietto M.G."/>
            <person name="Heikkinen L."/>
            <person name="Lakso M."/>
            <person name="Fracchia K.M."/>
            <person name="Antoshechkin I."/>
            <person name="Mortazavi A."/>
            <person name="Wong G."/>
            <person name="Sternberg P.W."/>
        </authorList>
    </citation>
    <scope>NUCLEOTIDE SEQUENCE [LARGE SCALE GENOMIC DNA]</scope>
    <source>
        <strain evidence="2">MT8872</strain>
    </source>
</reference>
<name>A0A7E4V5W5_PANRE</name>
<accession>A0A7E4V5W5</accession>
<reference evidence="3" key="2">
    <citation type="submission" date="2020-10" db="UniProtKB">
        <authorList>
            <consortium name="WormBaseParasite"/>
        </authorList>
    </citation>
    <scope>IDENTIFICATION</scope>
</reference>
<dbReference type="AlphaFoldDB" id="A0A7E4V5W5"/>
<protein>
    <submittedName>
        <fullName evidence="3">Uncharacterized protein</fullName>
    </submittedName>
</protein>
<keyword evidence="2" id="KW-1185">Reference proteome</keyword>